<dbReference type="Gene3D" id="2.120.10.80">
    <property type="entry name" value="Kelch-type beta propeller"/>
    <property type="match status" value="1"/>
</dbReference>
<dbReference type="InterPro" id="IPR015915">
    <property type="entry name" value="Kelch-typ_b-propeller"/>
</dbReference>
<evidence type="ECO:0000259" key="4">
    <source>
        <dbReference type="Pfam" id="PF18676"/>
    </source>
</evidence>
<name>A0A1G9TRN6_9SPHI</name>
<organism evidence="5 6">
    <name type="scientific">Daejeonella rubra</name>
    <dbReference type="NCBI Taxonomy" id="990371"/>
    <lineage>
        <taxon>Bacteria</taxon>
        <taxon>Pseudomonadati</taxon>
        <taxon>Bacteroidota</taxon>
        <taxon>Sphingobacteriia</taxon>
        <taxon>Sphingobacteriales</taxon>
        <taxon>Sphingobacteriaceae</taxon>
        <taxon>Daejeonella</taxon>
    </lineage>
</organism>
<feature type="domain" description="MBG" evidence="4">
    <location>
        <begin position="758"/>
        <end position="832"/>
    </location>
</feature>
<dbReference type="SUPFAM" id="SSF81296">
    <property type="entry name" value="E set domains"/>
    <property type="match status" value="1"/>
</dbReference>
<reference evidence="6" key="1">
    <citation type="submission" date="2016-10" db="EMBL/GenBank/DDBJ databases">
        <authorList>
            <person name="Varghese N."/>
            <person name="Submissions S."/>
        </authorList>
    </citation>
    <scope>NUCLEOTIDE SEQUENCE [LARGE SCALE GENOMIC DNA]</scope>
    <source>
        <strain evidence="6">DSM 24536</strain>
    </source>
</reference>
<keyword evidence="1" id="KW-0732">Signal</keyword>
<dbReference type="EMBL" id="FNHH01000014">
    <property type="protein sequence ID" value="SDM50281.1"/>
    <property type="molecule type" value="Genomic_DNA"/>
</dbReference>
<dbReference type="OrthoDB" id="641420at2"/>
<dbReference type="NCBIfam" id="TIGR04131">
    <property type="entry name" value="Bac_Flav_CTERM"/>
    <property type="match status" value="1"/>
</dbReference>
<keyword evidence="6" id="KW-1185">Reference proteome</keyword>
<feature type="domain" description="BIG2" evidence="3">
    <location>
        <begin position="620"/>
        <end position="656"/>
    </location>
</feature>
<dbReference type="Gene3D" id="2.60.40.10">
    <property type="entry name" value="Immunoglobulins"/>
    <property type="match status" value="1"/>
</dbReference>
<dbReference type="SUPFAM" id="SSF49373">
    <property type="entry name" value="Invasin/intimin cell-adhesion fragments"/>
    <property type="match status" value="1"/>
</dbReference>
<dbReference type="InterPro" id="IPR013783">
    <property type="entry name" value="Ig-like_fold"/>
</dbReference>
<evidence type="ECO:0000313" key="6">
    <source>
        <dbReference type="Proteomes" id="UP000199226"/>
    </source>
</evidence>
<dbReference type="Pfam" id="PF02368">
    <property type="entry name" value="Big_2"/>
    <property type="match status" value="1"/>
</dbReference>
<feature type="domain" description="IPT/TIG" evidence="2">
    <location>
        <begin position="25"/>
        <end position="99"/>
    </location>
</feature>
<dbReference type="InterPro" id="IPR026341">
    <property type="entry name" value="T9SS_type_B"/>
</dbReference>
<dbReference type="InterPro" id="IPR003343">
    <property type="entry name" value="Big_2"/>
</dbReference>
<dbReference type="InterPro" id="IPR041286">
    <property type="entry name" value="MBG_2"/>
</dbReference>
<dbReference type="Proteomes" id="UP000199226">
    <property type="component" value="Unassembled WGS sequence"/>
</dbReference>
<dbReference type="Pfam" id="PF13585">
    <property type="entry name" value="CHU_C"/>
    <property type="match status" value="1"/>
</dbReference>
<dbReference type="InterPro" id="IPR008964">
    <property type="entry name" value="Invasin/intimin_cell_adhesion"/>
</dbReference>
<gene>
    <name evidence="5" type="ORF">SAMN05421813_1142</name>
</gene>
<proteinExistence type="predicted"/>
<dbReference type="SUPFAM" id="SSF50965">
    <property type="entry name" value="Galactose oxidase, central domain"/>
    <property type="match status" value="1"/>
</dbReference>
<dbReference type="Pfam" id="PF18676">
    <property type="entry name" value="MBG_2"/>
    <property type="match status" value="1"/>
</dbReference>
<dbReference type="Pfam" id="PF01833">
    <property type="entry name" value="TIG"/>
    <property type="match status" value="1"/>
</dbReference>
<dbReference type="InterPro" id="IPR011043">
    <property type="entry name" value="Gal_Oxase/kelch_b-propeller"/>
</dbReference>
<dbReference type="AlphaFoldDB" id="A0A1G9TRN6"/>
<evidence type="ECO:0000259" key="3">
    <source>
        <dbReference type="Pfam" id="PF02368"/>
    </source>
</evidence>
<dbReference type="Gene3D" id="3.30.160.710">
    <property type="match status" value="1"/>
</dbReference>
<dbReference type="InterPro" id="IPR002909">
    <property type="entry name" value="IPT_dom"/>
</dbReference>
<evidence type="ECO:0000259" key="2">
    <source>
        <dbReference type="Pfam" id="PF01833"/>
    </source>
</evidence>
<dbReference type="STRING" id="990371.SAMN05421813_1142"/>
<evidence type="ECO:0000313" key="5">
    <source>
        <dbReference type="EMBL" id="SDM50281.1"/>
    </source>
</evidence>
<accession>A0A1G9TRN6</accession>
<sequence>MKNLITNLVFLWAFLYFTDSNAQAPVISSFSPSQGAVGTLVSISGTGLNTPESVQIGGKAALVIASSATSITAYVMPGAVAGLISVKNSFGSSNSTSQFTLLNTPYPNTQQGPKLVGGGSIGEGGLGRSAAISADGNTAIVGGSSDNAQQGAAWIYVRNNGIWTQQGPKLVGSGNVGPAHQGKSVGISADGNTVVIGGNNDNKGMGAIWIFTRKNGIWTQQGDKLVGTDTDATFLPVSQGFSVGMSADGNTVIVGGPYDSSSRGAAWVFIRTGNVWTQDGGKLFDDTNVNGSQGQGISVGLSADGNTAIVGAPLENSQEGAAYVFVKSSSTWDRQPKKLAITDYVSTKWQGISVALSADGANAIVGGSVDGNARGAAWVFQKNGAEWIRKGLKMVGTGSSADAAQGWSVSISADGNTSLVGGYKDNWTNGAVWVYTWTDSKWLQRGPKLTGTGSKGLANQGHSLALSADGSTAIIAGNIDNNLQGASWIFTTGPAISITLNEYSSLFCKGLTETRFSYTATEGDPDLYSIEWDAEGLAAGLTNVNDQPLPPGSILVKLPALLADGVYNGALRVKNTRTGESSTGSIFTLVIPELPKISPITGAGSLAVGSTSKLVSATANGVWTSSSNAIATVNASSGQVSALAEGAVTITYTVTNAAGCSNSESFNLLVLSASSLQSISFPPIPVRIYGDADFPPGAVHANPSSTMVYMSSDSQVASITVTGQIKIRGVGLTLITASQSDNRAINASQILTVKPRDLSITVNDQTRSYGIPNPELTAVYNGFVPGEGVSVLEKLPVISTSASISSSPGIYPIVASAALAANYSISYVDGKLLISKADQAMDFEPIPNKKLSELSFRLNATVNSGLPVTFTSNAPAIASIIPPDQVSINSSGKVIIEASQAGNENYNPVTVFREFSIFSDFFTLNANTFTPNGDGINDQWTLPGLDADNTAMVQVYNRYGKLVFESMAYTKAWDGYFQGEVLPQGTYYYKISSRAGKQVLSGAVTLIY</sequence>
<dbReference type="InterPro" id="IPR014756">
    <property type="entry name" value="Ig_E-set"/>
</dbReference>
<feature type="chain" id="PRO_5011575168" evidence="1">
    <location>
        <begin position="23"/>
        <end position="1008"/>
    </location>
</feature>
<protein>
    <submittedName>
        <fullName evidence="5">Gliding motility-associated C-terminal domain-containing protein</fullName>
    </submittedName>
</protein>
<evidence type="ECO:0000256" key="1">
    <source>
        <dbReference type="SAM" id="SignalP"/>
    </source>
</evidence>
<dbReference type="SUPFAM" id="SSF82171">
    <property type="entry name" value="DPP6 N-terminal domain-like"/>
    <property type="match status" value="1"/>
</dbReference>
<feature type="signal peptide" evidence="1">
    <location>
        <begin position="1"/>
        <end position="22"/>
    </location>
</feature>
<dbReference type="RefSeq" id="WP_090704739.1">
    <property type="nucleotide sequence ID" value="NZ_FNHH01000014.1"/>
</dbReference>
<dbReference type="Gene3D" id="2.60.40.1080">
    <property type="match status" value="1"/>
</dbReference>